<name>A0A0K2TMP3_LEPSM</name>
<evidence type="ECO:0000313" key="4">
    <source>
        <dbReference type="EMBL" id="CDW27120.1"/>
    </source>
</evidence>
<keyword evidence="2" id="KW-0472">Membrane</keyword>
<feature type="region of interest" description="Disordered" evidence="1">
    <location>
        <begin position="193"/>
        <end position="245"/>
    </location>
</feature>
<reference evidence="4" key="1">
    <citation type="submission" date="2014-05" db="EMBL/GenBank/DDBJ databases">
        <authorList>
            <person name="Chronopoulou M."/>
        </authorList>
    </citation>
    <scope>NUCLEOTIDE SEQUENCE</scope>
    <source>
        <tissue evidence="4">Whole organism</tissue>
    </source>
</reference>
<organism evidence="4">
    <name type="scientific">Lepeophtheirus salmonis</name>
    <name type="common">Salmon louse</name>
    <name type="synonym">Caligus salmonis</name>
    <dbReference type="NCBI Taxonomy" id="72036"/>
    <lineage>
        <taxon>Eukaryota</taxon>
        <taxon>Metazoa</taxon>
        <taxon>Ecdysozoa</taxon>
        <taxon>Arthropoda</taxon>
        <taxon>Crustacea</taxon>
        <taxon>Multicrustacea</taxon>
        <taxon>Hexanauplia</taxon>
        <taxon>Copepoda</taxon>
        <taxon>Siphonostomatoida</taxon>
        <taxon>Caligidae</taxon>
        <taxon>Lepeophtheirus</taxon>
    </lineage>
</organism>
<dbReference type="AlphaFoldDB" id="A0A0K2TMP3"/>
<proteinExistence type="predicted"/>
<feature type="compositionally biased region" description="Basic and acidic residues" evidence="1">
    <location>
        <begin position="840"/>
        <end position="869"/>
    </location>
</feature>
<evidence type="ECO:0000256" key="2">
    <source>
        <dbReference type="SAM" id="Phobius"/>
    </source>
</evidence>
<evidence type="ECO:0000256" key="1">
    <source>
        <dbReference type="SAM" id="MobiDB-lite"/>
    </source>
</evidence>
<feature type="compositionally biased region" description="Polar residues" evidence="1">
    <location>
        <begin position="714"/>
        <end position="728"/>
    </location>
</feature>
<keyword evidence="3" id="KW-0732">Signal</keyword>
<feature type="transmembrane region" description="Helical" evidence="2">
    <location>
        <begin position="641"/>
        <end position="666"/>
    </location>
</feature>
<feature type="region of interest" description="Disordered" evidence="1">
    <location>
        <begin position="800"/>
        <end position="869"/>
    </location>
</feature>
<feature type="compositionally biased region" description="Basic and acidic residues" evidence="1">
    <location>
        <begin position="823"/>
        <end position="833"/>
    </location>
</feature>
<evidence type="ECO:0000256" key="3">
    <source>
        <dbReference type="SAM" id="SignalP"/>
    </source>
</evidence>
<keyword evidence="2" id="KW-0812">Transmembrane</keyword>
<feature type="signal peptide" evidence="3">
    <location>
        <begin position="1"/>
        <end position="18"/>
    </location>
</feature>
<keyword evidence="2" id="KW-1133">Transmembrane helix</keyword>
<feature type="region of interest" description="Disordered" evidence="1">
    <location>
        <begin position="696"/>
        <end position="735"/>
    </location>
</feature>
<feature type="chain" id="PRO_5005487917" evidence="3">
    <location>
        <begin position="19"/>
        <end position="869"/>
    </location>
</feature>
<dbReference type="EMBL" id="HACA01009759">
    <property type="protein sequence ID" value="CDW27120.1"/>
    <property type="molecule type" value="Transcribed_RNA"/>
</dbReference>
<feature type="region of interest" description="Disordered" evidence="1">
    <location>
        <begin position="157"/>
        <end position="176"/>
    </location>
</feature>
<sequence>MYFKSGIIFLFLMSYCRTQSLTNETNIEEDDLDAQMNSTETQNTTRGSSYDGENRELEYYPDEARGGDGYISSFFESFWPFRAHQRPSLSEPSFSPSHLLEISDSESKKEEFIRDFCKGEFDGDLEDFKKSLDYYKIPFNSDLYALQSQLCSDLLKKTTSSSTTTTTRKPYFNERSIITKRPPHREFLVQSGFSYNSNSDSNRDYYPNVKSSSINPREPLQQDNRPYFISSDRRSDSDRSLNNNRYRRINLNRKSPPKPAIMNDNDVKFYPATVQDFLEAPGRPFIKKLPGFELRQKLGTTLSFPHFPRRVAPEQQITPRFLTKTPATTTSTITTTRIFSKFIAYDANPDILRKRVVIKPRKHLNHQQGIRRNRVRIPVRKNFYNDAKKARPIITQKGVINVSTVMNYKPKNHHEIINSDIQLTPSIKQFGSSPNIRMNNYSNSMFHSSTPSSTSTTKTITYTTSTPMIFSSTSSPITRTTPTAPMEIDPTVFGHHEVLHEISAPTSFIIPDEFVGSFGAKQEVRSEPFLPEEALLLQNEIFDDYGTSTTENYSNEETTTVRNDFIDNKIDSTTYRVISAEDFQLLPSSILPSLEFRPESLDKDKDYYDDIENVIGDLSDVASTSPVEDIKPKSKGSAQKLAYILIGVCCGLSVLCLIVVVVSLAYKKERHFMGEEYRRNLFRRIMNGYLSHGRTRFSSGSSHSSIHEKTSTSRLTGATNSAENQTDEQPSHKLGSWFNGKLHNIQTLDRKKKEKVFPTNVYLDNLNDLTRLSDNELKKTQKSDVDEDDDNFSVEELFESRSKVVSNASSSSPSMSIKSAKKSIKEEESDKVDTPSNETHTPDEPEKSEKKDTSGKDEILLSENNDRLI</sequence>
<feature type="compositionally biased region" description="Low complexity" evidence="1">
    <location>
        <begin position="803"/>
        <end position="818"/>
    </location>
</feature>
<feature type="compositionally biased region" description="Low complexity" evidence="1">
    <location>
        <begin position="194"/>
        <end position="208"/>
    </location>
</feature>
<feature type="compositionally biased region" description="Low complexity" evidence="1">
    <location>
        <begin position="158"/>
        <end position="167"/>
    </location>
</feature>
<protein>
    <submittedName>
        <fullName evidence="4">Uncharacterized protein</fullName>
    </submittedName>
</protein>
<accession>A0A0K2TMP3</accession>